<accession>W1P4E7</accession>
<dbReference type="PANTHER" id="PTHR10795">
    <property type="entry name" value="PROPROTEIN CONVERTASE SUBTILISIN/KEXIN"/>
    <property type="match status" value="1"/>
</dbReference>
<dbReference type="Gene3D" id="3.50.30.30">
    <property type="match status" value="1"/>
</dbReference>
<sequence length="238" mass="25312">MGPIPHRWKGICQPGQHFNSSNCNRKLIGAHWSVKGLEAELGAPLPTVLGEILSTRDSVDHGTHTASTAVSSPATSAMLRGLVVGVARGGAPLARLAVYKIAWLGGALSAADMLKAFDYAIPDGVSLALGSEPPLYSYVDEGPDGIMIGAFHAVARGITVVCSAGNTGPQPQTVEDIAPWILTVAASTMDRTFPTAITLGNNHTFWVFKFLENLNLLFENKLLKELFDRFDAGSGHEY</sequence>
<dbReference type="Proteomes" id="UP000017836">
    <property type="component" value="Unassembled WGS sequence"/>
</dbReference>
<dbReference type="STRING" id="13333.W1P4E7"/>
<dbReference type="Pfam" id="PF00082">
    <property type="entry name" value="Peptidase_S8"/>
    <property type="match status" value="1"/>
</dbReference>
<feature type="domain" description="Peptidase S8/S53" evidence="4">
    <location>
        <begin position="56"/>
        <end position="188"/>
    </location>
</feature>
<dbReference type="Gene3D" id="3.40.50.200">
    <property type="entry name" value="Peptidase S8/S53 domain"/>
    <property type="match status" value="1"/>
</dbReference>
<evidence type="ECO:0000259" key="4">
    <source>
        <dbReference type="Pfam" id="PF00082"/>
    </source>
</evidence>
<keyword evidence="6" id="KW-1185">Reference proteome</keyword>
<dbReference type="InterPro" id="IPR000209">
    <property type="entry name" value="Peptidase_S8/S53_dom"/>
</dbReference>
<protein>
    <recommendedName>
        <fullName evidence="4">Peptidase S8/S53 domain-containing protein</fullName>
    </recommendedName>
</protein>
<comment type="similarity">
    <text evidence="1 3">Belongs to the peptidase S8 family.</text>
</comment>
<gene>
    <name evidence="5" type="ORF">AMTR_s00089p00068070</name>
</gene>
<evidence type="ECO:0000256" key="3">
    <source>
        <dbReference type="PROSITE-ProRule" id="PRU01240"/>
    </source>
</evidence>
<evidence type="ECO:0000256" key="2">
    <source>
        <dbReference type="ARBA" id="ARBA00022729"/>
    </source>
</evidence>
<dbReference type="GO" id="GO:0004252">
    <property type="term" value="F:serine-type endopeptidase activity"/>
    <property type="evidence" value="ECO:0007669"/>
    <property type="project" value="InterPro"/>
</dbReference>
<comment type="caution">
    <text evidence="3">Lacks conserved residue(s) required for the propagation of feature annotation.</text>
</comment>
<name>W1P4E7_AMBTC</name>
<dbReference type="InterPro" id="IPR045051">
    <property type="entry name" value="SBT"/>
</dbReference>
<dbReference type="HOGENOM" id="CLU_000625_0_2_1"/>
<dbReference type="Gramene" id="ERN01830">
    <property type="protein sequence ID" value="ERN01830"/>
    <property type="gene ID" value="AMTR_s00089p00068070"/>
</dbReference>
<dbReference type="EMBL" id="KI394680">
    <property type="protein sequence ID" value="ERN01830.1"/>
    <property type="molecule type" value="Genomic_DNA"/>
</dbReference>
<dbReference type="eggNOG" id="ENOG502QSF0">
    <property type="taxonomic scope" value="Eukaryota"/>
</dbReference>
<dbReference type="OMA" id="KGACANE"/>
<dbReference type="AlphaFoldDB" id="W1P4E7"/>
<reference evidence="6" key="1">
    <citation type="journal article" date="2013" name="Science">
        <title>The Amborella genome and the evolution of flowering plants.</title>
        <authorList>
            <consortium name="Amborella Genome Project"/>
        </authorList>
    </citation>
    <scope>NUCLEOTIDE SEQUENCE [LARGE SCALE GENOMIC DNA]</scope>
</reference>
<dbReference type="PROSITE" id="PS51892">
    <property type="entry name" value="SUBTILASE"/>
    <property type="match status" value="1"/>
</dbReference>
<evidence type="ECO:0000313" key="5">
    <source>
        <dbReference type="EMBL" id="ERN01830.1"/>
    </source>
</evidence>
<dbReference type="GO" id="GO:0006508">
    <property type="term" value="P:proteolysis"/>
    <property type="evidence" value="ECO:0007669"/>
    <property type="project" value="InterPro"/>
</dbReference>
<keyword evidence="2" id="KW-0732">Signal</keyword>
<evidence type="ECO:0000313" key="6">
    <source>
        <dbReference type="Proteomes" id="UP000017836"/>
    </source>
</evidence>
<organism evidence="5 6">
    <name type="scientific">Amborella trichopoda</name>
    <dbReference type="NCBI Taxonomy" id="13333"/>
    <lineage>
        <taxon>Eukaryota</taxon>
        <taxon>Viridiplantae</taxon>
        <taxon>Streptophyta</taxon>
        <taxon>Embryophyta</taxon>
        <taxon>Tracheophyta</taxon>
        <taxon>Spermatophyta</taxon>
        <taxon>Magnoliopsida</taxon>
        <taxon>Amborellales</taxon>
        <taxon>Amborellaceae</taxon>
        <taxon>Amborella</taxon>
    </lineage>
</organism>
<proteinExistence type="inferred from homology"/>
<dbReference type="InterPro" id="IPR036852">
    <property type="entry name" value="Peptidase_S8/S53_dom_sf"/>
</dbReference>
<evidence type="ECO:0000256" key="1">
    <source>
        <dbReference type="ARBA" id="ARBA00011073"/>
    </source>
</evidence>
<dbReference type="SUPFAM" id="SSF52743">
    <property type="entry name" value="Subtilisin-like"/>
    <property type="match status" value="1"/>
</dbReference>